<dbReference type="STRING" id="34508.A0A4U8UMG6"/>
<dbReference type="GO" id="GO:0006643">
    <property type="term" value="P:membrane lipid metabolic process"/>
    <property type="evidence" value="ECO:0007669"/>
    <property type="project" value="TreeGrafter"/>
</dbReference>
<gene>
    <name evidence="9" type="ORF">L596_001768</name>
</gene>
<reference evidence="9 10" key="2">
    <citation type="journal article" date="2019" name="G3 (Bethesda)">
        <title>Hybrid Assembly of the Genome of the Entomopathogenic Nematode Steinernema carpocapsae Identifies the X-Chromosome.</title>
        <authorList>
            <person name="Serra L."/>
            <person name="Macchietto M."/>
            <person name="Macias-Munoz A."/>
            <person name="McGill C.J."/>
            <person name="Rodriguez I.M."/>
            <person name="Rodriguez B."/>
            <person name="Murad R."/>
            <person name="Mortazavi A."/>
        </authorList>
    </citation>
    <scope>NUCLEOTIDE SEQUENCE [LARGE SCALE GENOMIC DNA]</scope>
    <source>
        <strain evidence="9 10">ALL</strain>
    </source>
</reference>
<dbReference type="Pfam" id="PF04116">
    <property type="entry name" value="FA_hydroxylase"/>
    <property type="match status" value="1"/>
</dbReference>
<evidence type="ECO:0000256" key="1">
    <source>
        <dbReference type="ARBA" id="ARBA00004127"/>
    </source>
</evidence>
<keyword evidence="10" id="KW-1185">Reference proteome</keyword>
<evidence type="ECO:0000256" key="5">
    <source>
        <dbReference type="ARBA" id="ARBA00023098"/>
    </source>
</evidence>
<evidence type="ECO:0000256" key="7">
    <source>
        <dbReference type="SAM" id="Phobius"/>
    </source>
</evidence>
<dbReference type="GO" id="GO:0016020">
    <property type="term" value="C:membrane"/>
    <property type="evidence" value="ECO:0007669"/>
    <property type="project" value="GOC"/>
</dbReference>
<evidence type="ECO:0000256" key="6">
    <source>
        <dbReference type="ARBA" id="ARBA00023136"/>
    </source>
</evidence>
<accession>A0A4U8UMG6</accession>
<dbReference type="GO" id="GO:0005783">
    <property type="term" value="C:endoplasmic reticulum"/>
    <property type="evidence" value="ECO:0007669"/>
    <property type="project" value="TreeGrafter"/>
</dbReference>
<proteinExistence type="predicted"/>
<name>A0A4U8UMG6_STECR</name>
<dbReference type="InterPro" id="IPR051689">
    <property type="entry name" value="Sterol_desaturase/TMEM195"/>
</dbReference>
<dbReference type="AlphaFoldDB" id="A0A4U8UMG6"/>
<feature type="transmembrane region" description="Helical" evidence="7">
    <location>
        <begin position="329"/>
        <end position="347"/>
    </location>
</feature>
<comment type="caution">
    <text evidence="9">The sequence shown here is derived from an EMBL/GenBank/DDBJ whole genome shotgun (WGS) entry which is preliminary data.</text>
</comment>
<dbReference type="GO" id="GO:0005506">
    <property type="term" value="F:iron ion binding"/>
    <property type="evidence" value="ECO:0007669"/>
    <property type="project" value="InterPro"/>
</dbReference>
<keyword evidence="4" id="KW-0560">Oxidoreductase</keyword>
<reference evidence="9 10" key="1">
    <citation type="journal article" date="2015" name="Genome Biol.">
        <title>Comparative genomics of Steinernema reveals deeply conserved gene regulatory networks.</title>
        <authorList>
            <person name="Dillman A.R."/>
            <person name="Macchietto M."/>
            <person name="Porter C.F."/>
            <person name="Rogers A."/>
            <person name="Williams B."/>
            <person name="Antoshechkin I."/>
            <person name="Lee M.M."/>
            <person name="Goodwin Z."/>
            <person name="Lu X."/>
            <person name="Lewis E.E."/>
            <person name="Goodrich-Blair H."/>
            <person name="Stock S.P."/>
            <person name="Adams B.J."/>
            <person name="Sternberg P.W."/>
            <person name="Mortazavi A."/>
        </authorList>
    </citation>
    <scope>NUCLEOTIDE SEQUENCE [LARGE SCALE GENOMIC DNA]</scope>
    <source>
        <strain evidence="9 10">ALL</strain>
    </source>
</reference>
<feature type="transmembrane region" description="Helical" evidence="7">
    <location>
        <begin position="301"/>
        <end position="317"/>
    </location>
</feature>
<keyword evidence="5" id="KW-0443">Lipid metabolism</keyword>
<dbReference type="OrthoDB" id="6354873at2759"/>
<dbReference type="PANTHER" id="PTHR21624:SF1">
    <property type="entry name" value="ALKYLGLYCEROL MONOOXYGENASE"/>
    <property type="match status" value="1"/>
</dbReference>
<evidence type="ECO:0000256" key="4">
    <source>
        <dbReference type="ARBA" id="ARBA00023002"/>
    </source>
</evidence>
<protein>
    <recommendedName>
        <fullName evidence="8">Fatty acid hydroxylase domain-containing protein</fullName>
    </recommendedName>
</protein>
<evidence type="ECO:0000313" key="10">
    <source>
        <dbReference type="Proteomes" id="UP000298663"/>
    </source>
</evidence>
<evidence type="ECO:0000256" key="3">
    <source>
        <dbReference type="ARBA" id="ARBA00022989"/>
    </source>
</evidence>
<organism evidence="9 10">
    <name type="scientific">Steinernema carpocapsae</name>
    <name type="common">Entomopathogenic nematode</name>
    <dbReference type="NCBI Taxonomy" id="34508"/>
    <lineage>
        <taxon>Eukaryota</taxon>
        <taxon>Metazoa</taxon>
        <taxon>Ecdysozoa</taxon>
        <taxon>Nematoda</taxon>
        <taxon>Chromadorea</taxon>
        <taxon>Rhabditida</taxon>
        <taxon>Tylenchina</taxon>
        <taxon>Panagrolaimomorpha</taxon>
        <taxon>Strongyloidoidea</taxon>
        <taxon>Steinernematidae</taxon>
        <taxon>Steinernema</taxon>
    </lineage>
</organism>
<dbReference type="EMBL" id="AZBU02000001">
    <property type="protein sequence ID" value="TMS34122.1"/>
    <property type="molecule type" value="Genomic_DNA"/>
</dbReference>
<evidence type="ECO:0000256" key="2">
    <source>
        <dbReference type="ARBA" id="ARBA00022692"/>
    </source>
</evidence>
<dbReference type="Proteomes" id="UP000298663">
    <property type="component" value="Unassembled WGS sequence"/>
</dbReference>
<comment type="subcellular location">
    <subcellularLocation>
        <location evidence="1">Endomembrane system</location>
        <topology evidence="1">Multi-pass membrane protein</topology>
    </subcellularLocation>
</comment>
<dbReference type="GO" id="GO:0050479">
    <property type="term" value="F:glyceryl-ether monooxygenase activity"/>
    <property type="evidence" value="ECO:0007669"/>
    <property type="project" value="TreeGrafter"/>
</dbReference>
<sequence length="391" mass="45766">MTPSLPYQLAFFSKFSSKLLLKVYLNSFSRVGGKTSSLACFMYIHEHFRLVDLPIDSTFTWIVAFLLEDLGYYLAHRAIHEAGVFWSFHQMHHSSEYYNLSTALRQGAVQEIGVTFFDCLQSFVVPPPMFLTHKLLNTVYQFWIHTEVIPSLGPIEWVFNTPSLHRVHHGRNPYCIDKNYAGTLIIWDRLFGTFEAERREEKPVYGLVDNVKSFNHLWLQFFEFKALGWDKGQMKDENGKPLFPGFLNKLKAAIFPPGYFPGVKTFQFFWWRTMCNSEEGIPQIEANVVKYNPDLSLQHKVYTFVQFVVVTVVYFQFIKIRTALPWFDFSLYMVYMISTLQIIGMFFDHHKIARQLDSLRLFLTVIYAVYILSFPLLTVSFVSGFYLVAFM</sequence>
<keyword evidence="6 7" id="KW-0472">Membrane</keyword>
<dbReference type="InterPro" id="IPR006694">
    <property type="entry name" value="Fatty_acid_hydroxylase"/>
</dbReference>
<keyword evidence="2 7" id="KW-0812">Transmembrane</keyword>
<feature type="domain" description="Fatty acid hydroxylase" evidence="8">
    <location>
        <begin position="61"/>
        <end position="193"/>
    </location>
</feature>
<evidence type="ECO:0000313" key="9">
    <source>
        <dbReference type="EMBL" id="TMS34122.1"/>
    </source>
</evidence>
<keyword evidence="3 7" id="KW-1133">Transmembrane helix</keyword>
<dbReference type="PANTHER" id="PTHR21624">
    <property type="entry name" value="STEROL DESATURASE-RELATED PROTEIN"/>
    <property type="match status" value="1"/>
</dbReference>
<evidence type="ECO:0000259" key="8">
    <source>
        <dbReference type="Pfam" id="PF04116"/>
    </source>
</evidence>
<dbReference type="GO" id="GO:0008610">
    <property type="term" value="P:lipid biosynthetic process"/>
    <property type="evidence" value="ECO:0007669"/>
    <property type="project" value="InterPro"/>
</dbReference>
<feature type="transmembrane region" description="Helical" evidence="7">
    <location>
        <begin position="359"/>
        <end position="388"/>
    </location>
</feature>